<dbReference type="GO" id="GO:0010008">
    <property type="term" value="C:endosome membrane"/>
    <property type="evidence" value="ECO:0007669"/>
    <property type="project" value="TreeGrafter"/>
</dbReference>
<evidence type="ECO:0000256" key="3">
    <source>
        <dbReference type="ARBA" id="ARBA00022448"/>
    </source>
</evidence>
<dbReference type="InterPro" id="IPR011989">
    <property type="entry name" value="ARM-like"/>
</dbReference>
<evidence type="ECO:0000256" key="2">
    <source>
        <dbReference type="ARBA" id="ARBA00006613"/>
    </source>
</evidence>
<dbReference type="GO" id="GO:0030123">
    <property type="term" value="C:AP-3 adaptor complex"/>
    <property type="evidence" value="ECO:0007669"/>
    <property type="project" value="InterPro"/>
</dbReference>
<keyword evidence="6" id="KW-0472">Membrane</keyword>
<dbReference type="InterPro" id="IPR016024">
    <property type="entry name" value="ARM-type_fold"/>
</dbReference>
<keyword evidence="4" id="KW-0677">Repeat</keyword>
<sequence>MEGATKVATQILFQNTLAEVVRKLRSCNGGEAEVIEQCITDTKGEISSTIQSVKVNAVLKATYFSMLGYSADYGAFNIIEVMADKMFAYKRIGYMAASLTFTPKTEVLPLLTALLKRDLASANHYEVGLALYCISTVSSPDLARDLVVDVVNLLNHPRNYVRKKAVLSLYRIFFEYPESLRPTYPRLKEKLDNNSERCDNDPAVRGALVCVLCELARRNPANFLGLAVPFFSMLSTVQSNWTLIKIVKVFGYFAPLEPRLGKKLVDPIIHIIRSTGAKSVRYECLLSVANGMSKVPSLTKLVAEELRVFVEDVDQNLKYLGLDAMSRMVRDNVKLLGEYQEVVLGCLDDADTTIRQKALEILSGLVTKKNFVSTINSMMQRCVRTPPDEEWSNRVIEMVIKVAQTDDYIFVQDFEWYIKILVDISLVCLSNYNHGAIVQNEFVSTLARVNAVRLFGVNELSQLLSNISLLKCDFSRSSQWKVLKAAAFLCGEYPYCLQDKREICRLLLSDDIALTPSEVQLACVTAVGKIAAYVHKPCQRHVVLINGEEELTLPHDPVTYEVLRAAILQGSDSAIVTCASDTSQESSKMAVMSPSTACDKGANSQTGLQLFCHSVYPDVQWRANMLMYQLNVQPDIGPPLFEEELLPVAVGAQEAVEFPEGLHLDEPFCTHLPARLSPSDSEDDAGGEYDDLYVDSYSDSFAAREHRRREEMRRDEVAVFYIKKDVLPRDNLSEELQTEVSATHPARPSSVVHIPQKSQVINRELSRPKNYDPAAHGQRRDEIEVVDEATKKFRNVDVTRSLAPHERLPEPVPYGKPQPGTAAAEAAQSYARAFDIEAEGSFDPVVLVEEKHLRVAAIVLSCRVRKRETHLTLTMEISNLASSSSLHNVSISLQVGSSGYTAEGLKLETAEPIEITPNTKHSKLGKNANSAGDADAGVGSANCTGSCIESIFVSKRIKGAVTVRPRVILKFVGALPASLLEPIKFSLTFVRDKKPTELTVAMPLSYKYFAKPPPAITSEELMGTIMEKHLSNAPVMSCFVAVDDLSSVVALLPTMQQQLLMHPVDIFKDAASFYSVLQTRKSATARSHVAVLLLEDEAEGQRGISIAVKVECPCFGEMLVQEIAKLLMNGAL</sequence>
<proteinExistence type="inferred from homology"/>
<dbReference type="AlphaFoldDB" id="G0ULZ6"/>
<dbReference type="InterPro" id="IPR002553">
    <property type="entry name" value="Clathrin/coatomer_adapt-like_N"/>
</dbReference>
<feature type="domain" description="Clathrin/coatomer adaptor adaptin-like N-terminal" evidence="7">
    <location>
        <begin position="32"/>
        <end position="537"/>
    </location>
</feature>
<dbReference type="VEuPathDB" id="TriTrypDB:TcIL3000_5_4050"/>
<keyword evidence="3" id="KW-0813">Transport</keyword>
<dbReference type="PANTHER" id="PTHR22781">
    <property type="entry name" value="DELTA ADAPTIN-RELATED"/>
    <property type="match status" value="1"/>
</dbReference>
<evidence type="ECO:0000256" key="6">
    <source>
        <dbReference type="ARBA" id="ARBA00023136"/>
    </source>
</evidence>
<keyword evidence="5" id="KW-0653">Protein transport</keyword>
<dbReference type="EMBL" id="HE575318">
    <property type="protein sequence ID" value="CCC90658.1"/>
    <property type="molecule type" value="Genomic_DNA"/>
</dbReference>
<accession>G0ULZ6</accession>
<dbReference type="SUPFAM" id="SSF48371">
    <property type="entry name" value="ARM repeat"/>
    <property type="match status" value="1"/>
</dbReference>
<comment type="subcellular location">
    <subcellularLocation>
        <location evidence="1">Endomembrane system</location>
    </subcellularLocation>
</comment>
<evidence type="ECO:0000256" key="5">
    <source>
        <dbReference type="ARBA" id="ARBA00022927"/>
    </source>
</evidence>
<organism evidence="8">
    <name type="scientific">Trypanosoma congolense (strain IL3000)</name>
    <dbReference type="NCBI Taxonomy" id="1068625"/>
    <lineage>
        <taxon>Eukaryota</taxon>
        <taxon>Discoba</taxon>
        <taxon>Euglenozoa</taxon>
        <taxon>Kinetoplastea</taxon>
        <taxon>Metakinetoplastina</taxon>
        <taxon>Trypanosomatida</taxon>
        <taxon>Trypanosomatidae</taxon>
        <taxon>Trypanosoma</taxon>
        <taxon>Nannomonas</taxon>
    </lineage>
</organism>
<dbReference type="Gene3D" id="1.25.10.10">
    <property type="entry name" value="Leucine-rich Repeat Variant"/>
    <property type="match status" value="1"/>
</dbReference>
<dbReference type="GO" id="GO:0006623">
    <property type="term" value="P:protein targeting to vacuole"/>
    <property type="evidence" value="ECO:0007669"/>
    <property type="project" value="TreeGrafter"/>
</dbReference>
<evidence type="ECO:0000256" key="4">
    <source>
        <dbReference type="ARBA" id="ARBA00022737"/>
    </source>
</evidence>
<dbReference type="Pfam" id="PF01602">
    <property type="entry name" value="Adaptin_N"/>
    <property type="match status" value="1"/>
</dbReference>
<reference evidence="8" key="1">
    <citation type="journal article" date="2012" name="Proc. Natl. Acad. Sci. U.S.A.">
        <title>Antigenic diversity is generated by distinct evolutionary mechanisms in African trypanosome species.</title>
        <authorList>
            <person name="Jackson A.P."/>
            <person name="Berry A."/>
            <person name="Aslett M."/>
            <person name="Allison H.C."/>
            <person name="Burton P."/>
            <person name="Vavrova-Anderson J."/>
            <person name="Brown R."/>
            <person name="Browne H."/>
            <person name="Corton N."/>
            <person name="Hauser H."/>
            <person name="Gamble J."/>
            <person name="Gilderthorp R."/>
            <person name="Marcello L."/>
            <person name="McQuillan J."/>
            <person name="Otto T.D."/>
            <person name="Quail M.A."/>
            <person name="Sanders M.J."/>
            <person name="van Tonder A."/>
            <person name="Ginger M.L."/>
            <person name="Field M.C."/>
            <person name="Barry J.D."/>
            <person name="Hertz-Fowler C."/>
            <person name="Berriman M."/>
        </authorList>
    </citation>
    <scope>NUCLEOTIDE SEQUENCE</scope>
    <source>
        <strain evidence="8">IL3000</strain>
    </source>
</reference>
<evidence type="ECO:0000259" key="7">
    <source>
        <dbReference type="Pfam" id="PF01602"/>
    </source>
</evidence>
<comment type="similarity">
    <text evidence="2">Belongs to the adaptor complexes large subunit family.</text>
</comment>
<gene>
    <name evidence="8" type="ORF">TCIL3000_5_4050</name>
</gene>
<name>G0ULZ6_TRYCI</name>
<protein>
    <submittedName>
        <fullName evidence="8">Putative adaptor complex protein (AP) 3 delta subunit 1</fullName>
    </submittedName>
</protein>
<dbReference type="PANTHER" id="PTHR22781:SF12">
    <property type="entry name" value="AP-3 COMPLEX SUBUNIT DELTA-1"/>
    <property type="match status" value="1"/>
</dbReference>
<dbReference type="GO" id="GO:0006896">
    <property type="term" value="P:Golgi to vacuole transport"/>
    <property type="evidence" value="ECO:0007669"/>
    <property type="project" value="TreeGrafter"/>
</dbReference>
<dbReference type="InterPro" id="IPR017105">
    <property type="entry name" value="AP3_complex_dsu"/>
</dbReference>
<evidence type="ECO:0000313" key="8">
    <source>
        <dbReference type="EMBL" id="CCC90658.1"/>
    </source>
</evidence>
<evidence type="ECO:0000256" key="1">
    <source>
        <dbReference type="ARBA" id="ARBA00004308"/>
    </source>
</evidence>